<dbReference type="Gene3D" id="1.20.1250.20">
    <property type="entry name" value="MFS general substrate transporter like domains"/>
    <property type="match status" value="1"/>
</dbReference>
<dbReference type="AlphaFoldDB" id="A0A8H7XS34"/>
<feature type="transmembrane region" description="Helical" evidence="6">
    <location>
        <begin position="98"/>
        <end position="118"/>
    </location>
</feature>
<proteinExistence type="predicted"/>
<sequence length="301" mass="32842">MAVSLADDIENKMEIPNNIMKAIDADSPFQLDTGDAEYANKCLILNGAIQKIGMGKYQWRLFMVTGFGYFSGNAWMVATNLILPTITPELTSSSRLPYLTLGQNIGLLVGAAFWGVAADIWGRKISFTLTLLMIGIFSLCGVFSNDYPTLIGLGAAWSVGVGGNLPVDSSIFLGRGKDLEAISVVKKVGEVNGKEVELNVDALASTGDHTDKVKINQPHDTGDHVAKEEKSTILLTKCMPTTTLGTSSAIMYAKFAILDWNRVKPLFATKKLAYSTSLLIILWGTMSFLLFWDTLYIDFPY</sequence>
<evidence type="ECO:0000256" key="4">
    <source>
        <dbReference type="ARBA" id="ARBA00022989"/>
    </source>
</evidence>
<protein>
    <recommendedName>
        <fullName evidence="8">Major facilitator superfamily (MFS) profile domain-containing protein</fullName>
    </recommendedName>
</protein>
<feature type="transmembrane region" description="Helical" evidence="6">
    <location>
        <begin position="272"/>
        <end position="292"/>
    </location>
</feature>
<keyword evidence="2" id="KW-0813">Transport</keyword>
<dbReference type="GO" id="GO:0016020">
    <property type="term" value="C:membrane"/>
    <property type="evidence" value="ECO:0007669"/>
    <property type="project" value="UniProtKB-SubCell"/>
</dbReference>
<evidence type="ECO:0000313" key="7">
    <source>
        <dbReference type="EMBL" id="KAG5164986.1"/>
    </source>
</evidence>
<evidence type="ECO:0000256" key="5">
    <source>
        <dbReference type="ARBA" id="ARBA00023136"/>
    </source>
</evidence>
<gene>
    <name evidence="7" type="ORF">JR316_009680</name>
</gene>
<comment type="caution">
    <text evidence="7">The sequence shown here is derived from an EMBL/GenBank/DDBJ whole genome shotgun (WGS) entry which is preliminary data.</text>
</comment>
<evidence type="ECO:0000256" key="6">
    <source>
        <dbReference type="SAM" id="Phobius"/>
    </source>
</evidence>
<name>A0A8H7XS34_PSICU</name>
<evidence type="ECO:0000256" key="2">
    <source>
        <dbReference type="ARBA" id="ARBA00022448"/>
    </source>
</evidence>
<evidence type="ECO:0008006" key="8">
    <source>
        <dbReference type="Google" id="ProtNLM"/>
    </source>
</evidence>
<dbReference type="EMBL" id="JAFIQS010000010">
    <property type="protein sequence ID" value="KAG5164986.1"/>
    <property type="molecule type" value="Genomic_DNA"/>
</dbReference>
<feature type="transmembrane region" description="Helical" evidence="6">
    <location>
        <begin position="125"/>
        <end position="144"/>
    </location>
</feature>
<accession>A0A8H7XS34</accession>
<keyword evidence="4 6" id="KW-1133">Transmembrane helix</keyword>
<dbReference type="SUPFAM" id="SSF103473">
    <property type="entry name" value="MFS general substrate transporter"/>
    <property type="match status" value="1"/>
</dbReference>
<dbReference type="OrthoDB" id="3936150at2759"/>
<evidence type="ECO:0000256" key="3">
    <source>
        <dbReference type="ARBA" id="ARBA00022692"/>
    </source>
</evidence>
<dbReference type="InterPro" id="IPR036259">
    <property type="entry name" value="MFS_trans_sf"/>
</dbReference>
<reference evidence="7" key="1">
    <citation type="submission" date="2021-02" db="EMBL/GenBank/DDBJ databases">
        <title>Psilocybe cubensis genome.</title>
        <authorList>
            <person name="Mckernan K.J."/>
            <person name="Crawford S."/>
            <person name="Trippe A."/>
            <person name="Kane L.T."/>
            <person name="Mclaughlin S."/>
        </authorList>
    </citation>
    <scope>NUCLEOTIDE SEQUENCE [LARGE SCALE GENOMIC DNA]</scope>
    <source>
        <strain evidence="7">MGC-MH-2018</strain>
    </source>
</reference>
<dbReference type="PANTHER" id="PTHR23511:SF12">
    <property type="entry name" value="TRANSPORTER, PUTATIVE (AFU_ORTHOLOGUE AFUA_7G01740)-RELATED"/>
    <property type="match status" value="1"/>
</dbReference>
<feature type="transmembrane region" description="Helical" evidence="6">
    <location>
        <begin position="150"/>
        <end position="167"/>
    </location>
</feature>
<organism evidence="7">
    <name type="scientific">Psilocybe cubensis</name>
    <name type="common">Psychedelic mushroom</name>
    <name type="synonym">Stropharia cubensis</name>
    <dbReference type="NCBI Taxonomy" id="181762"/>
    <lineage>
        <taxon>Eukaryota</taxon>
        <taxon>Fungi</taxon>
        <taxon>Dikarya</taxon>
        <taxon>Basidiomycota</taxon>
        <taxon>Agaricomycotina</taxon>
        <taxon>Agaricomycetes</taxon>
        <taxon>Agaricomycetidae</taxon>
        <taxon>Agaricales</taxon>
        <taxon>Agaricineae</taxon>
        <taxon>Strophariaceae</taxon>
        <taxon>Psilocybe</taxon>
    </lineage>
</organism>
<feature type="transmembrane region" description="Helical" evidence="6">
    <location>
        <begin position="59"/>
        <end position="78"/>
    </location>
</feature>
<dbReference type="PANTHER" id="PTHR23511">
    <property type="entry name" value="SYNAPTIC VESICLE GLYCOPROTEIN 2"/>
    <property type="match status" value="1"/>
</dbReference>
<evidence type="ECO:0000256" key="1">
    <source>
        <dbReference type="ARBA" id="ARBA00004141"/>
    </source>
</evidence>
<keyword evidence="5 6" id="KW-0472">Membrane</keyword>
<keyword evidence="3 6" id="KW-0812">Transmembrane</keyword>
<comment type="subcellular location">
    <subcellularLocation>
        <location evidence="1">Membrane</location>
        <topology evidence="1">Multi-pass membrane protein</topology>
    </subcellularLocation>
</comment>